<dbReference type="NCBIfam" id="TIGR03696">
    <property type="entry name" value="Rhs_assc_core"/>
    <property type="match status" value="1"/>
</dbReference>
<evidence type="ECO:0000313" key="5">
    <source>
        <dbReference type="EMBL" id="QNM13005.1"/>
    </source>
</evidence>
<dbReference type="Pfam" id="PF25023">
    <property type="entry name" value="TEN_YD-shell"/>
    <property type="match status" value="1"/>
</dbReference>
<feature type="region of interest" description="Disordered" evidence="2">
    <location>
        <begin position="575"/>
        <end position="601"/>
    </location>
</feature>
<keyword evidence="1" id="KW-0677">Repeat</keyword>
<dbReference type="InterPro" id="IPR050708">
    <property type="entry name" value="T6SS_VgrG/RHS"/>
</dbReference>
<organism evidence="5 6">
    <name type="scientific">[Eubacterium] hominis</name>
    <dbReference type="NCBI Taxonomy" id="2764325"/>
    <lineage>
        <taxon>Bacteria</taxon>
        <taxon>Bacillati</taxon>
        <taxon>Bacillota</taxon>
        <taxon>Erysipelotrichia</taxon>
        <taxon>Erysipelotrichales</taxon>
        <taxon>Erysipelotrichaceae</taxon>
        <taxon>Amedibacillus</taxon>
    </lineage>
</organism>
<dbReference type="PANTHER" id="PTHR32305">
    <property type="match status" value="1"/>
</dbReference>
<dbReference type="Gene3D" id="2.180.10.10">
    <property type="entry name" value="RHS repeat-associated core"/>
    <property type="match status" value="1"/>
</dbReference>
<dbReference type="AlphaFoldDB" id="A0A7G9GQC3"/>
<dbReference type="EMBL" id="CP060636">
    <property type="protein sequence ID" value="QNM13005.1"/>
    <property type="molecule type" value="Genomic_DNA"/>
</dbReference>
<keyword evidence="6" id="KW-1185">Reference proteome</keyword>
<sequence>MIKKVENTDKVTTYTYDILGRMIKQTQNGKVISTNQYDALGNVLEKMENGLRVHYSYDAMNRVLEESYPNDKGEYSTIYTHTYDETGNLIKTTDAYGKSKKMTYTPYGEVTSETDENDHTTRYDYDGVGNIKKVQNALDRIVRYEYDGNGKKNSYTYDAMDELTKSIKYIKGKEVTTTYAYDLNGNKVEISSNGKFKRYHYNKYNQLTSIFTEEGSTDIYYDKNGNMRDVLYAGGGKEHYDYDEYGQLSKVTNDKDKSYTYSYDAQGDRIRYQKNYSEAYDNDTWYESLEQTSFEEVEELLDDKNSDQIIESVRYQSNYRKTHHKCVLMEEENWDSDGDDWENKNIAYILDKSLENAEVLATSTGEINIYGQDERLSTDSKTSDGINKTVNYVNGNNNSVYGMATTENAWGDIRYKYKAIEYTDYGYSDDIKSGFGYNGEEQDETGLIYLRARYYNPVIGQFIQLDENRGDAGNIESQNRYAYALNNPNKYIDKNGRAARLMNDGGSFSSIGGLIGAAGKLAKDIATKSVKKNQSTSQMTSQDRYNLWMGHDSWDNYGGKPKGVYATQADYNKAHQKPSTSYKVPQTQDQRNPKAKTANTTRETYVPNPACSAIETLGKNLNDFKEEVLKGLNTVGKYIAKGAKAVGEFLESILDVVAAAGALIVFAGGLVVAGFALAAIITALTGSVGIAAAIGAFAAKGGMYVMYAGAIDMVLSGTQVLSGTLGCRLSGEKLTKEQAEQRINNGQTNLTLSYAGATFGYGASFTPNIVNDYFKDNIDKNYRFELDIQLFAKKSDIKQIKKIAKKFKMNANQRREFGDYVESFKTFVPNNKNFTWKELEEMAKEFLGDN</sequence>
<dbReference type="InterPro" id="IPR031325">
    <property type="entry name" value="RHS_repeat"/>
</dbReference>
<evidence type="ECO:0000256" key="1">
    <source>
        <dbReference type="ARBA" id="ARBA00022737"/>
    </source>
</evidence>
<dbReference type="InterPro" id="IPR022385">
    <property type="entry name" value="Rhs_assc_core"/>
</dbReference>
<evidence type="ECO:0000256" key="2">
    <source>
        <dbReference type="SAM" id="MobiDB-lite"/>
    </source>
</evidence>
<dbReference type="NCBIfam" id="TIGR01643">
    <property type="entry name" value="YD_repeat_2x"/>
    <property type="match status" value="1"/>
</dbReference>
<dbReference type="Proteomes" id="UP000515856">
    <property type="component" value="Chromosome"/>
</dbReference>
<feature type="transmembrane region" description="Helical" evidence="3">
    <location>
        <begin position="656"/>
        <end position="681"/>
    </location>
</feature>
<name>A0A7G9GQC3_9FIRM</name>
<gene>
    <name evidence="5" type="ORF">H9Q80_03350</name>
</gene>
<feature type="compositionally biased region" description="Polar residues" evidence="2">
    <location>
        <begin position="577"/>
        <end position="590"/>
    </location>
</feature>
<feature type="transmembrane region" description="Helical" evidence="3">
    <location>
        <begin position="688"/>
        <end position="707"/>
    </location>
</feature>
<accession>A0A7G9GQC3</accession>
<dbReference type="InterPro" id="IPR006530">
    <property type="entry name" value="YD"/>
</dbReference>
<dbReference type="InterPro" id="IPR056823">
    <property type="entry name" value="TEN-like_YD-shell"/>
</dbReference>
<evidence type="ECO:0000313" key="6">
    <source>
        <dbReference type="Proteomes" id="UP000515856"/>
    </source>
</evidence>
<dbReference type="Pfam" id="PF05593">
    <property type="entry name" value="RHS_repeat"/>
    <property type="match status" value="1"/>
</dbReference>
<reference evidence="5 6" key="1">
    <citation type="submission" date="2020-08" db="EMBL/GenBank/DDBJ databases">
        <authorList>
            <person name="Liu C."/>
            <person name="Sun Q."/>
        </authorList>
    </citation>
    <scope>NUCLEOTIDE SEQUENCE [LARGE SCALE GENOMIC DNA]</scope>
    <source>
        <strain evidence="5 6">NSJ-61</strain>
    </source>
</reference>
<proteinExistence type="predicted"/>
<protein>
    <submittedName>
        <fullName evidence="5">RHS repeat-associated core domain-containing protein</fullName>
    </submittedName>
</protein>
<keyword evidence="3" id="KW-0472">Membrane</keyword>
<dbReference type="RefSeq" id="WP_187426243.1">
    <property type="nucleotide sequence ID" value="NZ_CP060636.1"/>
</dbReference>
<keyword evidence="3" id="KW-1133">Transmembrane helix</keyword>
<feature type="domain" description="Teneurin-like YD-shell" evidence="4">
    <location>
        <begin position="153"/>
        <end position="277"/>
    </location>
</feature>
<dbReference type="PANTHER" id="PTHR32305:SF15">
    <property type="entry name" value="PROTEIN RHSA-RELATED"/>
    <property type="match status" value="1"/>
</dbReference>
<dbReference type="KEGG" id="ehn:H9Q80_03350"/>
<keyword evidence="3" id="KW-0812">Transmembrane</keyword>
<evidence type="ECO:0000259" key="4">
    <source>
        <dbReference type="Pfam" id="PF25023"/>
    </source>
</evidence>
<evidence type="ECO:0000256" key="3">
    <source>
        <dbReference type="SAM" id="Phobius"/>
    </source>
</evidence>